<keyword evidence="8" id="KW-0804">Transcription</keyword>
<comment type="similarity">
    <text evidence="2">Belongs to the RRN7/TAF1B family.</text>
</comment>
<keyword evidence="4" id="KW-0863">Zinc-finger</keyword>
<dbReference type="GO" id="GO:0003743">
    <property type="term" value="F:translation initiation factor activity"/>
    <property type="evidence" value="ECO:0007669"/>
    <property type="project" value="UniProtKB-KW"/>
</dbReference>
<evidence type="ECO:0000259" key="13">
    <source>
        <dbReference type="Pfam" id="PF20645"/>
    </source>
</evidence>
<evidence type="ECO:0000259" key="12">
    <source>
        <dbReference type="Pfam" id="PF20644"/>
    </source>
</evidence>
<evidence type="ECO:0000256" key="5">
    <source>
        <dbReference type="ARBA" id="ARBA00022833"/>
    </source>
</evidence>
<dbReference type="InterPro" id="IPR021752">
    <property type="entry name" value="TF_Rrn7_Zf"/>
</dbReference>
<organism evidence="14 15">
    <name type="scientific">Candida glabrata</name>
    <name type="common">Yeast</name>
    <name type="synonym">Torulopsis glabrata</name>
    <dbReference type="NCBI Taxonomy" id="5478"/>
    <lineage>
        <taxon>Eukaryota</taxon>
        <taxon>Fungi</taxon>
        <taxon>Dikarya</taxon>
        <taxon>Ascomycota</taxon>
        <taxon>Saccharomycotina</taxon>
        <taxon>Saccharomycetes</taxon>
        <taxon>Saccharomycetales</taxon>
        <taxon>Saccharomycetaceae</taxon>
        <taxon>Nakaseomyces</taxon>
    </lineage>
</organism>
<gene>
    <name evidence="14" type="ORF">AO440_000757</name>
</gene>
<dbReference type="VEuPathDB" id="FungiDB:GVI51_D03355"/>
<dbReference type="GO" id="GO:0070860">
    <property type="term" value="C:RNA polymerase I core factor complex"/>
    <property type="evidence" value="ECO:0007669"/>
    <property type="project" value="EnsemblFungi"/>
</dbReference>
<dbReference type="Pfam" id="PF20644">
    <property type="entry name" value="Rrn7_cyclin_N"/>
    <property type="match status" value="1"/>
</dbReference>
<feature type="domain" description="RRN7-type" evidence="11">
    <location>
        <begin position="5"/>
        <end position="34"/>
    </location>
</feature>
<evidence type="ECO:0000256" key="3">
    <source>
        <dbReference type="ARBA" id="ARBA00022723"/>
    </source>
</evidence>
<dbReference type="VEuPathDB" id="FungiDB:GWK60_D03575"/>
<comment type="subcellular location">
    <subcellularLocation>
        <location evidence="1">Nucleus</location>
        <location evidence="1">Nucleolus</location>
    </subcellularLocation>
</comment>
<evidence type="ECO:0000256" key="2">
    <source>
        <dbReference type="ARBA" id="ARBA00006899"/>
    </source>
</evidence>
<dbReference type="Pfam" id="PF20645">
    <property type="entry name" value="Rrn7_cyclin_C"/>
    <property type="match status" value="1"/>
</dbReference>
<evidence type="ECO:0000256" key="8">
    <source>
        <dbReference type="ARBA" id="ARBA00023163"/>
    </source>
</evidence>
<comment type="caution">
    <text evidence="14">The sequence shown here is derived from an EMBL/GenBank/DDBJ whole genome shotgun (WGS) entry which is preliminary data.</text>
</comment>
<reference evidence="14 15" key="1">
    <citation type="submission" date="2015-10" db="EMBL/GenBank/DDBJ databases">
        <title>Draft genomes sequences of Candida glabrata isolates 1A, 1B, 2A, 2B, 3A and 3B.</title>
        <authorList>
            <person name="Haavelsrud O.E."/>
            <person name="Gaustad P."/>
        </authorList>
    </citation>
    <scope>NUCLEOTIDE SEQUENCE [LARGE SCALE GENOMIC DNA]</scope>
    <source>
        <strain evidence="14">910700640</strain>
    </source>
</reference>
<dbReference type="VEuPathDB" id="FungiDB:B1J91_D03410g"/>
<accession>A0A0W0DAJ7</accession>
<dbReference type="VEuPathDB" id="FungiDB:CAGL0D03410g"/>
<keyword evidence="14" id="KW-0396">Initiation factor</keyword>
<dbReference type="PANTHER" id="PTHR31576:SF2">
    <property type="entry name" value="TATA BOX-BINDING PROTEIN-ASSOCIATED FACTOR RNA POLYMERASE I SUBUNIT B"/>
    <property type="match status" value="1"/>
</dbReference>
<dbReference type="AlphaFoldDB" id="A0A0W0DAJ7"/>
<keyword evidence="6" id="KW-0805">Transcription regulation</keyword>
<evidence type="ECO:0000256" key="4">
    <source>
        <dbReference type="ARBA" id="ARBA00022771"/>
    </source>
</evidence>
<dbReference type="InterPro" id="IPR048540">
    <property type="entry name" value="Rrn7_cyclin_N"/>
</dbReference>
<keyword evidence="14" id="KW-0648">Protein biosynthesis</keyword>
<feature type="domain" description="Rrn7/TAF1B N-terminal cyclin" evidence="12">
    <location>
        <begin position="114"/>
        <end position="241"/>
    </location>
</feature>
<dbReference type="GO" id="GO:0001164">
    <property type="term" value="F:RNA polymerase I core promoter sequence-specific DNA binding"/>
    <property type="evidence" value="ECO:0007669"/>
    <property type="project" value="EnsemblFungi"/>
</dbReference>
<keyword evidence="3" id="KW-0479">Metal-binding</keyword>
<dbReference type="PANTHER" id="PTHR31576">
    <property type="entry name" value="TATA BOX-BINDING PROTEIN-ASSOCIATED FACTOR RNA POLYMERASE I SUBUNIT B"/>
    <property type="match status" value="1"/>
</dbReference>
<evidence type="ECO:0000256" key="10">
    <source>
        <dbReference type="SAM" id="MobiDB-lite"/>
    </source>
</evidence>
<protein>
    <submittedName>
        <fullName evidence="14">RNA polymerase I-specific transcription initiation factor RRN7</fullName>
    </submittedName>
</protein>
<keyword evidence="7" id="KW-0238">DNA-binding</keyword>
<evidence type="ECO:0000256" key="7">
    <source>
        <dbReference type="ARBA" id="ARBA00023125"/>
    </source>
</evidence>
<keyword evidence="9" id="KW-0539">Nucleus</keyword>
<evidence type="ECO:0000256" key="1">
    <source>
        <dbReference type="ARBA" id="ARBA00004604"/>
    </source>
</evidence>
<keyword evidence="5" id="KW-0862">Zinc</keyword>
<proteinExistence type="inferred from homology"/>
<dbReference type="GO" id="GO:0042790">
    <property type="term" value="P:nucleolar large rRNA transcription by RNA polymerase I"/>
    <property type="evidence" value="ECO:0007669"/>
    <property type="project" value="EnsemblFungi"/>
</dbReference>
<evidence type="ECO:0000259" key="11">
    <source>
        <dbReference type="Pfam" id="PF11781"/>
    </source>
</evidence>
<feature type="compositionally biased region" description="Acidic residues" evidence="10">
    <location>
        <begin position="165"/>
        <end position="175"/>
    </location>
</feature>
<dbReference type="Pfam" id="PF11781">
    <property type="entry name" value="Zn_ribbon_RRN7"/>
    <property type="match status" value="1"/>
</dbReference>
<evidence type="ECO:0000313" key="15">
    <source>
        <dbReference type="Proteomes" id="UP000054886"/>
    </source>
</evidence>
<dbReference type="EMBL" id="LLZZ01000131">
    <property type="protein sequence ID" value="KTB01331.1"/>
    <property type="molecule type" value="Genomic_DNA"/>
</dbReference>
<feature type="region of interest" description="Disordered" evidence="10">
    <location>
        <begin position="159"/>
        <end position="188"/>
    </location>
</feature>
<name>A0A0W0DAJ7_CANGB</name>
<dbReference type="InterPro" id="IPR048538">
    <property type="entry name" value="Rrn7_cyclin_C"/>
</dbReference>
<feature type="compositionally biased region" description="Basic and acidic residues" evidence="10">
    <location>
        <begin position="176"/>
        <end position="188"/>
    </location>
</feature>
<evidence type="ECO:0000256" key="9">
    <source>
        <dbReference type="ARBA" id="ARBA00023242"/>
    </source>
</evidence>
<evidence type="ECO:0000256" key="6">
    <source>
        <dbReference type="ARBA" id="ARBA00023015"/>
    </source>
</evidence>
<feature type="domain" description="Rrn7/TAF1B C-terminal cyclin" evidence="13">
    <location>
        <begin position="279"/>
        <end position="426"/>
    </location>
</feature>
<evidence type="ECO:0000313" key="14">
    <source>
        <dbReference type="EMBL" id="KTB01331.1"/>
    </source>
</evidence>
<dbReference type="InterPro" id="IPR033599">
    <property type="entry name" value="TAF1B/Rrn7"/>
</dbReference>
<dbReference type="Proteomes" id="UP000054886">
    <property type="component" value="Unassembled WGS sequence"/>
</dbReference>
<dbReference type="VEuPathDB" id="FungiDB:GW608_D03575"/>
<dbReference type="GO" id="GO:0017025">
    <property type="term" value="F:TBP-class protein binding"/>
    <property type="evidence" value="ECO:0007669"/>
    <property type="project" value="EnsemblFungi"/>
</dbReference>
<sequence>MSTFIRGPVCGTDNCPSRLWRIIDGRRTCRYGHVMDGDIEFNNDEDDVGGNAMAGVASSGVVTRRLNLTTNAVGGFQASLDPSQIGQMDKLRQQKDKKRKLSGVEADRMFLRCIQYILRKQCRMLITKKSFPESFESTVKLIWIRLLQDIDQKNSYDLRAHAPEDGSDSDNEPIEDQGRSKNRLHADREPRHQPLGIHMLTTISILYLASYLMGLPVYTNDFIRWICNQDIPYFHTSRHLPHNFKSRLPGYYFMLLDGSKPPRKGAYFAQISAVAAKVRFSTLCKDSLFLEGLLLKTTLQLTIPPIIYLKVNYLINAIDPERESFHLPESERFLKKRRQINTMPEYRLLAYLIITLRYELLLNSDNYSESYVRSLIEQPYPDIDPSGKTVQNQISNVSYGRINIENITRWSKDETMDYLDFIENKLVHGNDELSQQSPFSDLTIDQKIAKRQLFKLFPIKDSIDSKMERRKLQSFSDELQEKYLKQFSMHSVYYEQNTSEYVKLVSVLEDRLITILAEDFAVTKRQFELCVKRIEHQIKRASI</sequence>
<dbReference type="GO" id="GO:0008270">
    <property type="term" value="F:zinc ion binding"/>
    <property type="evidence" value="ECO:0007669"/>
    <property type="project" value="UniProtKB-KW"/>
</dbReference>